<evidence type="ECO:0000259" key="3">
    <source>
        <dbReference type="Pfam" id="PF22999"/>
    </source>
</evidence>
<dbReference type="Pfam" id="PF22958">
    <property type="entry name" value="Ltn1_1st"/>
    <property type="match status" value="1"/>
</dbReference>
<feature type="compositionally biased region" description="Basic and acidic residues" evidence="1">
    <location>
        <begin position="285"/>
        <end position="294"/>
    </location>
</feature>
<feature type="compositionally biased region" description="Basic and acidic residues" evidence="1">
    <location>
        <begin position="31"/>
        <end position="48"/>
    </location>
</feature>
<dbReference type="GO" id="GO:0043023">
    <property type="term" value="F:ribosomal large subunit binding"/>
    <property type="evidence" value="ECO:0007669"/>
    <property type="project" value="TreeGrafter"/>
</dbReference>
<feature type="domain" description="E3 ubiquitin-protein ligase listerin HEAT repeat region" evidence="3">
    <location>
        <begin position="1397"/>
        <end position="1612"/>
    </location>
</feature>
<proteinExistence type="predicted"/>
<feature type="region of interest" description="Disordered" evidence="1">
    <location>
        <begin position="1"/>
        <end position="68"/>
    </location>
</feature>
<comment type="caution">
    <text evidence="5">The sequence shown here is derived from an EMBL/GenBank/DDBJ whole genome shotgun (WGS) entry which is preliminary data.</text>
</comment>
<dbReference type="InterPro" id="IPR036047">
    <property type="entry name" value="F-box-like_dom_sf"/>
</dbReference>
<dbReference type="Proteomes" id="UP001212997">
    <property type="component" value="Unassembled WGS sequence"/>
</dbReference>
<gene>
    <name evidence="5" type="ORF">NLI96_g4214</name>
</gene>
<dbReference type="GO" id="GO:1990116">
    <property type="term" value="P:ribosome-associated ubiquitin-dependent protein catabolic process"/>
    <property type="evidence" value="ECO:0007669"/>
    <property type="project" value="InterPro"/>
</dbReference>
<dbReference type="InterPro" id="IPR039795">
    <property type="entry name" value="LTN1/Rkr1"/>
</dbReference>
<evidence type="ECO:0000259" key="2">
    <source>
        <dbReference type="Pfam" id="PF22958"/>
    </source>
</evidence>
<feature type="compositionally biased region" description="Low complexity" evidence="1">
    <location>
        <begin position="1"/>
        <end position="11"/>
    </location>
</feature>
<dbReference type="PANTHER" id="PTHR12389:SF0">
    <property type="entry name" value="E3 UBIQUITIN-PROTEIN LIGASE LISTERIN"/>
    <property type="match status" value="1"/>
</dbReference>
<dbReference type="Pfam" id="PF23009">
    <property type="entry name" value="UBC_like"/>
    <property type="match status" value="1"/>
</dbReference>
<feature type="region of interest" description="Disordered" evidence="1">
    <location>
        <begin position="468"/>
        <end position="494"/>
    </location>
</feature>
<dbReference type="GO" id="GO:0072344">
    <property type="term" value="P:rescue of stalled ribosome"/>
    <property type="evidence" value="ECO:0007669"/>
    <property type="project" value="TreeGrafter"/>
</dbReference>
<feature type="domain" description="E3 ubiquitin-protein ligase listerin ubiquitin conjugating" evidence="4">
    <location>
        <begin position="1626"/>
        <end position="1705"/>
    </location>
</feature>
<dbReference type="GO" id="GO:0005829">
    <property type="term" value="C:cytosol"/>
    <property type="evidence" value="ECO:0007669"/>
    <property type="project" value="TreeGrafter"/>
</dbReference>
<evidence type="ECO:0000256" key="1">
    <source>
        <dbReference type="SAM" id="MobiDB-lite"/>
    </source>
</evidence>
<dbReference type="Pfam" id="PF22999">
    <property type="entry name" value="LTN1_E3_ligase_6th"/>
    <property type="match status" value="1"/>
</dbReference>
<dbReference type="GO" id="GO:0061630">
    <property type="term" value="F:ubiquitin protein ligase activity"/>
    <property type="evidence" value="ECO:0007669"/>
    <property type="project" value="InterPro"/>
</dbReference>
<reference evidence="5" key="1">
    <citation type="submission" date="2022-07" db="EMBL/GenBank/DDBJ databases">
        <title>Genome Sequence of Physisporinus lineatus.</title>
        <authorList>
            <person name="Buettner E."/>
        </authorList>
    </citation>
    <scope>NUCLEOTIDE SEQUENCE</scope>
    <source>
        <strain evidence="5">VT162</strain>
    </source>
</reference>
<dbReference type="InterPro" id="IPR054477">
    <property type="entry name" value="LTN1_E3_ligase_6th"/>
</dbReference>
<feature type="region of interest" description="Disordered" evidence="1">
    <location>
        <begin position="268"/>
        <end position="303"/>
    </location>
</feature>
<evidence type="ECO:0000313" key="6">
    <source>
        <dbReference type="Proteomes" id="UP001212997"/>
    </source>
</evidence>
<dbReference type="SUPFAM" id="SSF81383">
    <property type="entry name" value="F-box domain"/>
    <property type="match status" value="1"/>
</dbReference>
<evidence type="ECO:0000313" key="5">
    <source>
        <dbReference type="EMBL" id="KAJ3486478.1"/>
    </source>
</evidence>
<dbReference type="EMBL" id="JANAWD010000120">
    <property type="protein sequence ID" value="KAJ3486478.1"/>
    <property type="molecule type" value="Genomic_DNA"/>
</dbReference>
<organism evidence="5 6">
    <name type="scientific">Meripilus lineatus</name>
    <dbReference type="NCBI Taxonomy" id="2056292"/>
    <lineage>
        <taxon>Eukaryota</taxon>
        <taxon>Fungi</taxon>
        <taxon>Dikarya</taxon>
        <taxon>Basidiomycota</taxon>
        <taxon>Agaricomycotina</taxon>
        <taxon>Agaricomycetes</taxon>
        <taxon>Polyporales</taxon>
        <taxon>Meripilaceae</taxon>
        <taxon>Meripilus</taxon>
    </lineage>
</organism>
<protein>
    <submittedName>
        <fullName evidence="5">Uncharacterized protein</fullName>
    </submittedName>
</protein>
<name>A0AAD5V7C0_9APHY</name>
<dbReference type="PANTHER" id="PTHR12389">
    <property type="entry name" value="ZINC FINGER PROTEIN 294"/>
    <property type="match status" value="1"/>
</dbReference>
<feature type="compositionally biased region" description="Acidic residues" evidence="1">
    <location>
        <begin position="469"/>
        <end position="483"/>
    </location>
</feature>
<evidence type="ECO:0000259" key="4">
    <source>
        <dbReference type="Pfam" id="PF23009"/>
    </source>
</evidence>
<feature type="domain" description="E3 ubiquitin-protein ligase listerin N-terminal" evidence="2">
    <location>
        <begin position="82"/>
        <end position="211"/>
    </location>
</feature>
<keyword evidence="6" id="KW-1185">Reference proteome</keyword>
<accession>A0AAD5V7C0</accession>
<dbReference type="SUPFAM" id="SSF52047">
    <property type="entry name" value="RNI-like"/>
    <property type="match status" value="1"/>
</dbReference>
<dbReference type="GO" id="GO:1990112">
    <property type="term" value="C:RQC complex"/>
    <property type="evidence" value="ECO:0007669"/>
    <property type="project" value="InterPro"/>
</dbReference>
<dbReference type="InterPro" id="IPR054478">
    <property type="entry name" value="LTN1_UBC"/>
</dbReference>
<sequence>MAKGKSSASSATRKKHARKAAAAQGISEEPPAPKEKKPKGKEKGSKKNKEPKKKVYIPPVKPAPVQPDPLDTLGLAQELPPELLVVLRKLGKKDSITKRRALEDLQTDWVEKAKTEDQESPLVKALVVAVPVWLHHLPVLFTHSSRRIRLLAVGLHATLLKTPGPISTQLLFYLGEVVDANQAESILGTWCMVAHDVDRQVSSFAAASWDEFIRVIPSGSDSSSPGPSKRTLDVDTSSFSRLWGLIQRTLLDPQGVYLNINPPQPVIPLPVTRKSGTRTPQTPRSQEESSRTKGDEDEEREADRKARLRVSAFGAAEWVLSGCTLLIRNTQTHIPQDSGTIESILASLDNLALWSSLSPAQLVPFLPPEIEGFGWEQPPVRKAAWSLLLCLLKACKGDATSLSDPIAKVNDDTTGSLRPLLPTLSIAVLRSGFVEHDSIVRSAMWQPFLTFLKDYPTSWELEMLAPAENEGDGDEDSDDDEDDQIKAPAPSNTPKVSQAYREFLQFLELGCSGSPIQGYPAILVILSTIPPSVLTSLEAPLESLFVSFWAAVDGRALSGLDRLTASKAFLSSLLECFLLFVRRLSDERLARVLLPKYDAEGPGAVSTFVAEQIGRIWDDLSSKSLKVEDGAAAGLLAKTLNTLFRHSPESFNSGWNSLAIRIRSSLDSTENEIPTLVPTALQVFRNEFQPGTRLAEVANDLLAAVIHRLISQFEEMLDEDSDKSSGKGHLNSLVSFLGTFGEVVFEDEELSKAIDHTMRQNVPRILTLSPDIVLAYLQYRKRDDLKQQLWHEILLAVASLESPTSILSSLLDCAESGDILEGLRPSDAELDELSGRLVVQSMTQASYLQLTRRLLRKPESFISVDCAQNLVVTLADTLSVHISTVLHETSSPLEVFNPILDLLSASAIPSVVSGTLALSILPDIFTLAFVVPQFRDIDSTQQVTASSLWSILGTSVPEDILSNALAVVKETIRDLLLDCSATISPRDIYHIISSEIPQFGLDPMQDVFPAKPELDAMLDILPSSPADSSLGVLDPLVSVGFTDDGAPYEMSTFDASGFSAYARVSSALLLFLSDDRRTARDNVWVLRHLLALAQYADELSKVPFVESSVFGPSVSQENLDDIMSRGRNAASTDGVLRLLQDMIWDPQARDTVQNSRLLHTVLQHVLSGATKAEAEQFLLLARKIEKTLPHTALAIISSVTQYAPEPQRLDRYRNELAASLLGIQPSKANTEGLWVLRRLVAVAPDPDSDIIFLPTPRAVNVMKACQQWISSDDDIDEEVETEMTLVFFYLSPILQNVPGAHWDFIFDVIENNLENSSFAESSTLTTLARTLRLIMTIQELAASNKSLRSVWAEREATILKSVRDLTAQKLDSTPRSTPLSVCRELAISIVQDLPESLIDHDTLSKMCHLVTDSSTVVQKMAYQMLHEAAAKRTEYIVVEAAMGSESTASPELPLELVLLLQQDPIQDDEVVDISSVFGYLLGWMLTFDLFQNASLKVKSGYVEHLRRLDLLPNHFLPQVLNMLGLYDGISKAFKLDIWAVDEYYLDLFSEQSKESLPILAAHLYHRALLVVPSLFRAWLLDCRDRQLSNAVTVYTSNYFSPSIIRTELDQVKDPSSIVDLTDENLAIKVSANVNEVTASYHVDEHYLELKVRLPSDWPLHMIEIKDSNLVGVAEKRWRSWVLGVQQILRSGSIVDGLIFWKRNVASHFEGQTECAICYSTWDHSTGLSYKVSSQHVDYKEDKIPLSSARLVLYITDHHHVPLHFSSVLISIMEEPLPEAEISRTTNQLLDMLRGELSGTLETGNVTLSLEEIGRLEDELHTVLYSARSFHNHFQLINRLPREILGRVLAELTRCDPSLQKHYGSILAAISVCKHWRNAALRSPDVWSSLLLSSRKANRCARRFWVRSGSSLVDLSIYKLRKNGFSWLKHTMQDIAPRLRHLRVGDCEGAYNPQNLFHLPAPQIRSLVYFDLASQNDESSPLLGWETPKLRRLTLVGFGLWPSKIMRNLTCLCLSNRSRSLDVSVQALVDVLRDCPDLEELRLINAGPDGRAQPERHSVHLARLQRFCLDAVSTDTIYFALSCITFGLPTCVIISNSTVLPFDDTNMNTIVQGFLDRFKFLRAFLSTNPNNYDRRLTLASVDSTVAFQWSSYEKGNRSLCDIFDLASRLSIHEVHVEVGIFSRDPSPFHLIMEAISRFELLSTISLVLRGDMDDIASFSRTLCRPTLAHVAINFSSGGIQTCSKWQSLLKSVLVDREASGVPLQHLALRDKFGTITSLSFLHSVSHTLVFNESTLWEMQMPSVVSRTRGVHPSWRDYRLYAVLGPEAWMTF</sequence>
<dbReference type="InterPro" id="IPR054476">
    <property type="entry name" value="Ltn1_N"/>
</dbReference>